<organism evidence="12 13">
    <name type="scientific">Saprolegnia diclina (strain VS20)</name>
    <dbReference type="NCBI Taxonomy" id="1156394"/>
    <lineage>
        <taxon>Eukaryota</taxon>
        <taxon>Sar</taxon>
        <taxon>Stramenopiles</taxon>
        <taxon>Oomycota</taxon>
        <taxon>Saprolegniomycetes</taxon>
        <taxon>Saprolegniales</taxon>
        <taxon>Saprolegniaceae</taxon>
        <taxon>Saprolegnia</taxon>
    </lineage>
</organism>
<dbReference type="OMA" id="RINYKPW"/>
<dbReference type="Proteomes" id="UP000030762">
    <property type="component" value="Unassembled WGS sequence"/>
</dbReference>
<evidence type="ECO:0000256" key="4">
    <source>
        <dbReference type="ARBA" id="ARBA00022705"/>
    </source>
</evidence>
<keyword evidence="5 9" id="KW-0479">Metal-binding</keyword>
<dbReference type="InterPro" id="IPR016558">
    <property type="entry name" value="DNA_primase_lsu_euk"/>
</dbReference>
<proteinExistence type="inferred from homology"/>
<evidence type="ECO:0000256" key="6">
    <source>
        <dbReference type="ARBA" id="ARBA00023004"/>
    </source>
</evidence>
<dbReference type="GO" id="GO:0046872">
    <property type="term" value="F:metal ion binding"/>
    <property type="evidence" value="ECO:0007669"/>
    <property type="project" value="UniProtKB-UniRule"/>
</dbReference>
<evidence type="ECO:0000256" key="8">
    <source>
        <dbReference type="ARBA" id="ARBA00023125"/>
    </source>
</evidence>
<dbReference type="AlphaFoldDB" id="T0R0M6"/>
<dbReference type="VEuPathDB" id="FungiDB:SDRG_02528"/>
<evidence type="ECO:0000256" key="1">
    <source>
        <dbReference type="ARBA" id="ARBA00010564"/>
    </source>
</evidence>
<reference evidence="12 13" key="1">
    <citation type="submission" date="2012-04" db="EMBL/GenBank/DDBJ databases">
        <title>The Genome Sequence of Saprolegnia declina VS20.</title>
        <authorList>
            <consortium name="The Broad Institute Genome Sequencing Platform"/>
            <person name="Russ C."/>
            <person name="Nusbaum C."/>
            <person name="Tyler B."/>
            <person name="van West P."/>
            <person name="Dieguez-Uribeondo J."/>
            <person name="de Bruijn I."/>
            <person name="Tripathy S."/>
            <person name="Jiang R."/>
            <person name="Young S.K."/>
            <person name="Zeng Q."/>
            <person name="Gargeya S."/>
            <person name="Fitzgerald M."/>
            <person name="Haas B."/>
            <person name="Abouelleil A."/>
            <person name="Alvarado L."/>
            <person name="Arachchi H.M."/>
            <person name="Berlin A."/>
            <person name="Chapman S.B."/>
            <person name="Goldberg J."/>
            <person name="Griggs A."/>
            <person name="Gujja S."/>
            <person name="Hansen M."/>
            <person name="Howarth C."/>
            <person name="Imamovic A."/>
            <person name="Larimer J."/>
            <person name="McCowen C."/>
            <person name="Montmayeur A."/>
            <person name="Murphy C."/>
            <person name="Neiman D."/>
            <person name="Pearson M."/>
            <person name="Priest M."/>
            <person name="Roberts A."/>
            <person name="Saif S."/>
            <person name="Shea T."/>
            <person name="Sisk P."/>
            <person name="Sykes S."/>
            <person name="Wortman J."/>
            <person name="Nusbaum C."/>
            <person name="Birren B."/>
        </authorList>
    </citation>
    <scope>NUCLEOTIDE SEQUENCE [LARGE SCALE GENOMIC DNA]</scope>
    <source>
        <strain evidence="12 13">VS20</strain>
    </source>
</reference>
<comment type="cofactor">
    <cofactor evidence="9">
        <name>[4Fe-4S] cluster</name>
        <dbReference type="ChEBI" id="CHEBI:49883"/>
    </cofactor>
    <text evidence="9">Binds 1 [4Fe-4S] cluster.</text>
</comment>
<comment type="similarity">
    <text evidence="1 9">Belongs to the eukaryotic-type primase large subunit family.</text>
</comment>
<dbReference type="Gene3D" id="1.20.930.80">
    <property type="match status" value="1"/>
</dbReference>
<dbReference type="GO" id="GO:0051539">
    <property type="term" value="F:4 iron, 4 sulfur cluster binding"/>
    <property type="evidence" value="ECO:0007669"/>
    <property type="project" value="UniProtKB-UniRule"/>
</dbReference>
<feature type="binding site" evidence="10">
    <location>
        <position position="360"/>
    </location>
    <ligand>
        <name>[4Fe-4S] cluster</name>
        <dbReference type="ChEBI" id="CHEBI:49883"/>
    </ligand>
</feature>
<evidence type="ECO:0000256" key="7">
    <source>
        <dbReference type="ARBA" id="ARBA00023014"/>
    </source>
</evidence>
<feature type="domain" description="DNA primase large subunit C-terminal" evidence="11">
    <location>
        <begin position="273"/>
        <end position="439"/>
    </location>
</feature>
<evidence type="ECO:0000256" key="5">
    <source>
        <dbReference type="ARBA" id="ARBA00022723"/>
    </source>
</evidence>
<dbReference type="PANTHER" id="PTHR10537">
    <property type="entry name" value="DNA PRIMASE LARGE SUBUNIT"/>
    <property type="match status" value="1"/>
</dbReference>
<dbReference type="EMBL" id="JH767137">
    <property type="protein sequence ID" value="EQC39870.1"/>
    <property type="molecule type" value="Genomic_DNA"/>
</dbReference>
<dbReference type="GO" id="GO:0006270">
    <property type="term" value="P:DNA replication initiation"/>
    <property type="evidence" value="ECO:0007669"/>
    <property type="project" value="TreeGrafter"/>
</dbReference>
<dbReference type="GO" id="GO:0006269">
    <property type="term" value="P:DNA replication, synthesis of primer"/>
    <property type="evidence" value="ECO:0007669"/>
    <property type="project" value="UniProtKB-KW"/>
</dbReference>
<dbReference type="eggNOG" id="KOG2267">
    <property type="taxonomic scope" value="Eukaryota"/>
</dbReference>
<keyword evidence="7 9" id="KW-0411">Iron-sulfur</keyword>
<dbReference type="GO" id="GO:0005658">
    <property type="term" value="C:alpha DNA polymerase:primase complex"/>
    <property type="evidence" value="ECO:0007669"/>
    <property type="project" value="UniProtKB-ARBA"/>
</dbReference>
<keyword evidence="6 9" id="KW-0408">Iron</keyword>
<dbReference type="GO" id="GO:0003677">
    <property type="term" value="F:DNA binding"/>
    <property type="evidence" value="ECO:0007669"/>
    <property type="project" value="UniProtKB-UniRule"/>
</dbReference>
<evidence type="ECO:0000313" key="12">
    <source>
        <dbReference type="EMBL" id="EQC39870.1"/>
    </source>
</evidence>
<feature type="binding site" evidence="10">
    <location>
        <position position="281"/>
    </location>
    <ligand>
        <name>[4Fe-4S] cluster</name>
        <dbReference type="ChEBI" id="CHEBI:49883"/>
    </ligand>
</feature>
<keyword evidence="3 9" id="KW-0639">Primosome</keyword>
<feature type="binding site" evidence="10">
    <location>
        <position position="415"/>
    </location>
    <ligand>
        <name>[4Fe-4S] cluster</name>
        <dbReference type="ChEBI" id="CHEBI:49883"/>
    </ligand>
</feature>
<evidence type="ECO:0000313" key="13">
    <source>
        <dbReference type="Proteomes" id="UP000030762"/>
    </source>
</evidence>
<dbReference type="FunCoup" id="T0R0M6">
    <property type="interactions" value="500"/>
</dbReference>
<gene>
    <name evidence="12" type="ORF">SDRG_02528</name>
</gene>
<keyword evidence="2 9" id="KW-0004">4Fe-4S</keyword>
<accession>T0R0M6</accession>
<keyword evidence="13" id="KW-1185">Reference proteome</keyword>
<dbReference type="Pfam" id="PF04104">
    <property type="entry name" value="DNA_primase_lrg"/>
    <property type="match status" value="1"/>
</dbReference>
<dbReference type="GeneID" id="19943255"/>
<sequence length="478" mass="54217">MLNVGNTAGARAQPRKTLQRVALSMYTEPPQSGVTLEQFEAYSIDRLQMLKTIEMQRLRGRDDAKLEKAMHRYLPIRTDEDRVKDELSHFILRMAFCHTEELRRWFLAQESMLFKLRLDMASRDEKMHFMKSHGLLYDQVEAVEMAALKPQLTAVHRASAASIKEGYNVPEVYVKVPFTEAIDLIGQRKVFLKAGTAYVPFEHLVTILFARFRSTLSKHLAVAFRKFNGSAAARDDRLMPVLKNLAKHHIGPDYGSAPVASGNAITPDMIDGLAATSMPLCMKSLHQALKTQHHLKHGGRMQYGLFLKGIGLQMDDAITFWRTIFCKKMNVDDFNKKYAYNIRHNYGKEGKRKDYTPYNCMKIITSDPPKAGDYHGCPFRHFDEYHLRASLRGINEVEKEAIVQLAKNKNYQVACRRHFEVLFPHGNADAVGNHPNAFFEESRKVQSTVKTEGVKAEGVKAEGVKAEGVKAEGVKAEA</sequence>
<keyword evidence="4 9" id="KW-0235">DNA replication</keyword>
<evidence type="ECO:0000256" key="3">
    <source>
        <dbReference type="ARBA" id="ARBA00022515"/>
    </source>
</evidence>
<name>T0R0M6_SAPDV</name>
<dbReference type="InParanoid" id="T0R0M6"/>
<evidence type="ECO:0000256" key="9">
    <source>
        <dbReference type="PIRNR" id="PIRNR009449"/>
    </source>
</evidence>
<protein>
    <recommendedName>
        <fullName evidence="9">DNA primase large subunit</fullName>
    </recommendedName>
</protein>
<dbReference type="STRING" id="1156394.T0R0M6"/>
<dbReference type="OrthoDB" id="421393at2759"/>
<feature type="binding site" evidence="10">
    <location>
        <position position="377"/>
    </location>
    <ligand>
        <name>[4Fe-4S] cluster</name>
        <dbReference type="ChEBI" id="CHEBI:49883"/>
    </ligand>
</feature>
<dbReference type="InterPro" id="IPR007238">
    <property type="entry name" value="DNA_primase_lsu_euk/arc"/>
</dbReference>
<dbReference type="Pfam" id="PF26466">
    <property type="entry name" value="DNA_primase_lrg_N"/>
    <property type="match status" value="1"/>
</dbReference>
<evidence type="ECO:0000259" key="11">
    <source>
        <dbReference type="Pfam" id="PF04104"/>
    </source>
</evidence>
<evidence type="ECO:0000256" key="10">
    <source>
        <dbReference type="PIRSR" id="PIRSR009449-1"/>
    </source>
</evidence>
<evidence type="ECO:0000256" key="2">
    <source>
        <dbReference type="ARBA" id="ARBA00022485"/>
    </source>
</evidence>
<dbReference type="RefSeq" id="XP_008606344.1">
    <property type="nucleotide sequence ID" value="XM_008608122.1"/>
</dbReference>
<dbReference type="PANTHER" id="PTHR10537:SF3">
    <property type="entry name" value="DNA PRIMASE LARGE SUBUNIT"/>
    <property type="match status" value="1"/>
</dbReference>
<dbReference type="PIRSF" id="PIRSF009449">
    <property type="entry name" value="DNA_primase_large_subunit"/>
    <property type="match status" value="1"/>
</dbReference>
<keyword evidence="8 9" id="KW-0238">DNA-binding</keyword>
<comment type="function">
    <text evidence="9">DNA primase is the polymerase that synthesizes small RNA primers for the Okazaki fragments made during discontinuous DNA replication.</text>
</comment>
<dbReference type="CDD" id="cd07322">
    <property type="entry name" value="PriL_PriS_Eukaryotic"/>
    <property type="match status" value="1"/>
</dbReference>
<dbReference type="InterPro" id="IPR058560">
    <property type="entry name" value="DNA_primase_C"/>
</dbReference>